<comment type="caution">
    <text evidence="2">The sequence shown here is derived from an EMBL/GenBank/DDBJ whole genome shotgun (WGS) entry which is preliminary data.</text>
</comment>
<dbReference type="Pfam" id="PF07735">
    <property type="entry name" value="FBA_2"/>
    <property type="match status" value="1"/>
</dbReference>
<protein>
    <recommendedName>
        <fullName evidence="1">F-box domain-containing protein</fullName>
    </recommendedName>
</protein>
<dbReference type="PANTHER" id="PTHR21503:SF8">
    <property type="entry name" value="F-BOX ASSOCIATED DOMAIN-CONTAINING PROTEIN-RELATED"/>
    <property type="match status" value="1"/>
</dbReference>
<dbReference type="InterPro" id="IPR001810">
    <property type="entry name" value="F-box_dom"/>
</dbReference>
<organism evidence="2 3">
    <name type="scientific">Caenorhabditis nigoni</name>
    <dbReference type="NCBI Taxonomy" id="1611254"/>
    <lineage>
        <taxon>Eukaryota</taxon>
        <taxon>Metazoa</taxon>
        <taxon>Ecdysozoa</taxon>
        <taxon>Nematoda</taxon>
        <taxon>Chromadorea</taxon>
        <taxon>Rhabditida</taxon>
        <taxon>Rhabditina</taxon>
        <taxon>Rhabditomorpha</taxon>
        <taxon>Rhabditoidea</taxon>
        <taxon>Rhabditidae</taxon>
        <taxon>Peloderinae</taxon>
        <taxon>Caenorhabditis</taxon>
    </lineage>
</organism>
<feature type="domain" description="F-box" evidence="1">
    <location>
        <begin position="2"/>
        <end position="46"/>
    </location>
</feature>
<dbReference type="AlphaFoldDB" id="A0A2G5UCA8"/>
<dbReference type="EMBL" id="PDUG01000004">
    <property type="protein sequence ID" value="PIC37159.1"/>
    <property type="molecule type" value="Genomic_DNA"/>
</dbReference>
<name>A0A2G5UCA8_9PELO</name>
<evidence type="ECO:0000313" key="2">
    <source>
        <dbReference type="EMBL" id="PIC37159.1"/>
    </source>
</evidence>
<evidence type="ECO:0000313" key="3">
    <source>
        <dbReference type="Proteomes" id="UP000230233"/>
    </source>
</evidence>
<gene>
    <name evidence="2" type="primary">Cnig_chr_IV.g15884</name>
    <name evidence="2" type="ORF">B9Z55_015884</name>
</gene>
<dbReference type="Proteomes" id="UP000230233">
    <property type="component" value="Chromosome IV"/>
</dbReference>
<dbReference type="PANTHER" id="PTHR21503">
    <property type="entry name" value="F-BOX-CONTAINING HYPOTHETICAL PROTEIN C.ELEGANS"/>
    <property type="match status" value="1"/>
</dbReference>
<dbReference type="InterPro" id="IPR012885">
    <property type="entry name" value="F-box_Sdz-33"/>
</dbReference>
<keyword evidence="3" id="KW-1185">Reference proteome</keyword>
<reference evidence="3" key="1">
    <citation type="submission" date="2017-10" db="EMBL/GenBank/DDBJ databases">
        <title>Rapid genome shrinkage in a self-fertile nematode reveals novel sperm competition proteins.</title>
        <authorList>
            <person name="Yin D."/>
            <person name="Schwarz E.M."/>
            <person name="Thomas C.G."/>
            <person name="Felde R.L."/>
            <person name="Korf I.F."/>
            <person name="Cutter A.D."/>
            <person name="Schartner C.M."/>
            <person name="Ralston E.J."/>
            <person name="Meyer B.J."/>
            <person name="Haag E.S."/>
        </authorList>
    </citation>
    <scope>NUCLEOTIDE SEQUENCE [LARGE SCALE GENOMIC DNA]</scope>
    <source>
        <strain evidence="3">JU1422</strain>
    </source>
</reference>
<accession>A0A2G5UCA8</accession>
<proteinExistence type="predicted"/>
<evidence type="ECO:0000259" key="1">
    <source>
        <dbReference type="PROSITE" id="PS50181"/>
    </source>
</evidence>
<sequence length="272" mass="31391">MPFPILRTPFVVLSEIISFLEPNEIVSASFCSKDVGRLLKRHYEQRKPLEWRLSMIDYDAMGRVSIKTSKDCKPIIVILAKHISQFKGHTLEDHTNGYEREFASSKRPVLYFNDQVLGTKWIVDYVTGLLTREVLDINGLIADRKGIWAIDWINNRQEKMLERFVWPKNPKYNNSNADETVDHVLRNARVPLFCTIDDNVSDDFKFNGKLGPMKQLFIRSYGHWVTLNNLMNFDSITIGVDGSRLSVPDLFSFLRHWRTGGSPPIDVSIPAF</sequence>
<dbReference type="PROSITE" id="PS50181">
    <property type="entry name" value="FBOX"/>
    <property type="match status" value="1"/>
</dbReference>